<keyword evidence="10 18" id="KW-1133">Transmembrane helix</keyword>
<dbReference type="Proteomes" id="UP000775872">
    <property type="component" value="Unassembled WGS sequence"/>
</dbReference>
<feature type="binding site" evidence="16">
    <location>
        <position position="141"/>
    </location>
    <ligand>
        <name>Fe cation</name>
        <dbReference type="ChEBI" id="CHEBI:24875"/>
        <label>1</label>
    </ligand>
</feature>
<sequence>MKLPAIQYATSLSAHQSSLRRSCSSPLHSSFQRLLSTTSRSQLRDVFPAKETPLIQTTPPAWPHHGYTMEEMKLVAPAHRPPRTLGDHAAWKIVRFARFCMDKATGMDRAQKGDKKHPTTSIAAEKPLTEAQWLIRFVFLESIAGVPGMVGGMLRHLGSLRRLKRDNGWIETLLEESYNERMHLLTFMKMCEPGWFMKTMIIISQGIFFNGLFIAYVVSPKIVHRFVGYLEEEAVHTYTRAIAEIEDGHLPKWNSPAFKVPDIAVQYWEMPEGNRTMKDLIMYIRADEAIHRGVNHTLGNLNQQEDPNPFVSNFKDGEVPKPALKGVGYERSEVI</sequence>
<dbReference type="Pfam" id="PF01786">
    <property type="entry name" value="AOX"/>
    <property type="match status" value="1"/>
</dbReference>
<keyword evidence="6 16" id="KW-0479">Metal-binding</keyword>
<keyword evidence="7" id="KW-0999">Mitochondrion inner membrane</keyword>
<evidence type="ECO:0000256" key="13">
    <source>
        <dbReference type="ARBA" id="ARBA00023128"/>
    </source>
</evidence>
<feature type="binding site" evidence="16">
    <location>
        <position position="180"/>
    </location>
    <ligand>
        <name>Fe cation</name>
        <dbReference type="ChEBI" id="CHEBI:24875"/>
        <label>1</label>
    </ligand>
</feature>
<comment type="subcellular location">
    <subcellularLocation>
        <location evidence="1">Mitochondrion inner membrane</location>
        <topology evidence="1">Multi-pass membrane protein</topology>
        <orientation evidence="1">Matrix side</orientation>
    </subcellularLocation>
</comment>
<comment type="function">
    <text evidence="15">Catalyzes cyanide-resistant oxygen consumption. May increase respiration when the cytochrome respiratory pathway is restricted, or in response to low temperatures.</text>
</comment>
<evidence type="ECO:0000256" key="15">
    <source>
        <dbReference type="ARBA" id="ARBA00025285"/>
    </source>
</evidence>
<evidence type="ECO:0000256" key="16">
    <source>
        <dbReference type="PIRSR" id="PIRSR005229-1"/>
    </source>
</evidence>
<dbReference type="GO" id="GO:0046872">
    <property type="term" value="F:metal ion binding"/>
    <property type="evidence" value="ECO:0007669"/>
    <property type="project" value="UniProtKB-UniRule"/>
</dbReference>
<dbReference type="GO" id="GO:0005743">
    <property type="term" value="C:mitochondrial inner membrane"/>
    <property type="evidence" value="ECO:0007669"/>
    <property type="project" value="UniProtKB-SubCell"/>
</dbReference>
<keyword evidence="11 17" id="KW-0560">Oxidoreductase</keyword>
<feature type="binding site" evidence="16">
    <location>
        <position position="288"/>
    </location>
    <ligand>
        <name>Fe cation</name>
        <dbReference type="ChEBI" id="CHEBI:24875"/>
        <label>1</label>
    </ligand>
</feature>
<feature type="transmembrane region" description="Helical" evidence="18">
    <location>
        <begin position="195"/>
        <end position="218"/>
    </location>
</feature>
<evidence type="ECO:0000256" key="11">
    <source>
        <dbReference type="ARBA" id="ARBA00023002"/>
    </source>
</evidence>
<evidence type="ECO:0000256" key="17">
    <source>
        <dbReference type="RuleBase" id="RU003779"/>
    </source>
</evidence>
<keyword evidence="12 16" id="KW-0408">Iron</keyword>
<comment type="caution">
    <text evidence="19">The sequence shown here is derived from an EMBL/GenBank/DDBJ whole genome shotgun (WGS) entry which is preliminary data.</text>
</comment>
<dbReference type="GO" id="GO:0009916">
    <property type="term" value="F:alternative oxidase activity"/>
    <property type="evidence" value="ECO:0007669"/>
    <property type="project" value="UniProtKB-UniRule"/>
</dbReference>
<gene>
    <name evidence="19" type="ORF">CSOL1703_00017921</name>
</gene>
<dbReference type="PANTHER" id="PTHR31803">
    <property type="entry name" value="ALTERNATIVE OXIDASE"/>
    <property type="match status" value="1"/>
</dbReference>
<evidence type="ECO:0000256" key="3">
    <source>
        <dbReference type="ARBA" id="ARBA00022448"/>
    </source>
</evidence>
<dbReference type="InterPro" id="IPR002680">
    <property type="entry name" value="AOX"/>
</dbReference>
<evidence type="ECO:0000256" key="1">
    <source>
        <dbReference type="ARBA" id="ARBA00004292"/>
    </source>
</evidence>
<evidence type="ECO:0000256" key="12">
    <source>
        <dbReference type="ARBA" id="ARBA00023004"/>
    </source>
</evidence>
<evidence type="ECO:0000256" key="5">
    <source>
        <dbReference type="ARBA" id="ARBA00022692"/>
    </source>
</evidence>
<reference evidence="19" key="1">
    <citation type="submission" date="2021-10" db="EMBL/GenBank/DDBJ databases">
        <authorList>
            <person name="Piombo E."/>
        </authorList>
    </citation>
    <scope>NUCLEOTIDE SEQUENCE</scope>
</reference>
<dbReference type="PANTHER" id="PTHR31803:SF3">
    <property type="entry name" value="ALTERNATIVE OXIDASE"/>
    <property type="match status" value="1"/>
</dbReference>
<protein>
    <recommendedName>
        <fullName evidence="17">Alternative oxidase</fullName>
        <ecNumber evidence="17">1.-.-.-</ecNumber>
    </recommendedName>
</protein>
<evidence type="ECO:0000313" key="20">
    <source>
        <dbReference type="Proteomes" id="UP000775872"/>
    </source>
</evidence>
<accession>A0A9P0EK72</accession>
<evidence type="ECO:0000256" key="6">
    <source>
        <dbReference type="ARBA" id="ARBA00022723"/>
    </source>
</evidence>
<keyword evidence="9 17" id="KW-0249">Electron transport</keyword>
<comment type="cofactor">
    <cofactor evidence="16 17">
        <name>Fe cation</name>
        <dbReference type="ChEBI" id="CHEBI:24875"/>
    </cofactor>
    <text evidence="16 17">Binds 2 iron ions per subunit.</text>
</comment>
<dbReference type="EC" id="1.-.-.-" evidence="17"/>
<keyword evidence="8" id="KW-0809">Transit peptide</keyword>
<feature type="binding site" evidence="16">
    <location>
        <position position="183"/>
    </location>
    <ligand>
        <name>Fe cation</name>
        <dbReference type="ChEBI" id="CHEBI:24875"/>
        <label>1</label>
    </ligand>
</feature>
<keyword evidence="13" id="KW-0496">Mitochondrion</keyword>
<name>A0A9P0EK72_9HYPO</name>
<evidence type="ECO:0000256" key="2">
    <source>
        <dbReference type="ARBA" id="ARBA00008388"/>
    </source>
</evidence>
<dbReference type="PIRSF" id="PIRSF005229">
    <property type="entry name" value="AOX"/>
    <property type="match status" value="1"/>
</dbReference>
<keyword evidence="5 17" id="KW-0812">Transmembrane</keyword>
<evidence type="ECO:0000256" key="9">
    <source>
        <dbReference type="ARBA" id="ARBA00022982"/>
    </source>
</evidence>
<evidence type="ECO:0000256" key="4">
    <source>
        <dbReference type="ARBA" id="ARBA00022660"/>
    </source>
</evidence>
<dbReference type="Gene3D" id="1.20.1260.140">
    <property type="entry name" value="Alternative oxidase"/>
    <property type="match status" value="1"/>
</dbReference>
<feature type="binding site" evidence="16">
    <location>
        <position position="291"/>
    </location>
    <ligand>
        <name>Fe cation</name>
        <dbReference type="ChEBI" id="CHEBI:24875"/>
        <label>2</label>
    </ligand>
</feature>
<feature type="binding site" evidence="16">
    <location>
        <position position="288"/>
    </location>
    <ligand>
        <name>Fe cation</name>
        <dbReference type="ChEBI" id="CHEBI:24875"/>
        <label>2</label>
    </ligand>
</feature>
<feature type="binding site" evidence="16">
    <location>
        <position position="180"/>
    </location>
    <ligand>
        <name>Fe cation</name>
        <dbReference type="ChEBI" id="CHEBI:24875"/>
        <label>2</label>
    </ligand>
</feature>
<keyword evidence="14 17" id="KW-0472">Membrane</keyword>
<keyword evidence="3" id="KW-0813">Transport</keyword>
<organism evidence="19 20">
    <name type="scientific">Clonostachys solani</name>
    <dbReference type="NCBI Taxonomy" id="160281"/>
    <lineage>
        <taxon>Eukaryota</taxon>
        <taxon>Fungi</taxon>
        <taxon>Dikarya</taxon>
        <taxon>Ascomycota</taxon>
        <taxon>Pezizomycotina</taxon>
        <taxon>Sordariomycetes</taxon>
        <taxon>Hypocreomycetidae</taxon>
        <taxon>Hypocreales</taxon>
        <taxon>Bionectriaceae</taxon>
        <taxon>Clonostachys</taxon>
    </lineage>
</organism>
<dbReference type="GO" id="GO:0010230">
    <property type="term" value="P:alternative respiration"/>
    <property type="evidence" value="ECO:0007669"/>
    <property type="project" value="TreeGrafter"/>
</dbReference>
<dbReference type="EMBL" id="CABFOC020000041">
    <property type="protein sequence ID" value="CAH0051579.1"/>
    <property type="molecule type" value="Genomic_DNA"/>
</dbReference>
<keyword evidence="20" id="KW-1185">Reference proteome</keyword>
<dbReference type="FunFam" id="1.20.1260.140:FF:000002">
    <property type="entry name" value="Alternative oxidase"/>
    <property type="match status" value="1"/>
</dbReference>
<dbReference type="CDD" id="cd01053">
    <property type="entry name" value="AOX"/>
    <property type="match status" value="1"/>
</dbReference>
<evidence type="ECO:0000256" key="10">
    <source>
        <dbReference type="ARBA" id="ARBA00022989"/>
    </source>
</evidence>
<evidence type="ECO:0000256" key="7">
    <source>
        <dbReference type="ARBA" id="ARBA00022792"/>
    </source>
</evidence>
<evidence type="ECO:0000256" key="8">
    <source>
        <dbReference type="ARBA" id="ARBA00022946"/>
    </source>
</evidence>
<keyword evidence="4 17" id="KW-0679">Respiratory chain</keyword>
<dbReference type="AlphaFoldDB" id="A0A9P0EK72"/>
<evidence type="ECO:0000256" key="18">
    <source>
        <dbReference type="SAM" id="Phobius"/>
    </source>
</evidence>
<evidence type="ECO:0000256" key="14">
    <source>
        <dbReference type="ARBA" id="ARBA00023136"/>
    </source>
</evidence>
<dbReference type="OrthoDB" id="16906at2759"/>
<dbReference type="InterPro" id="IPR038659">
    <property type="entry name" value="AOX_sf"/>
</dbReference>
<evidence type="ECO:0000313" key="19">
    <source>
        <dbReference type="EMBL" id="CAH0051579.1"/>
    </source>
</evidence>
<feature type="binding site" evidence="16">
    <location>
        <position position="231"/>
    </location>
    <ligand>
        <name>Fe cation</name>
        <dbReference type="ChEBI" id="CHEBI:24875"/>
        <label>2</label>
    </ligand>
</feature>
<dbReference type="GO" id="GO:0098803">
    <property type="term" value="C:respiratory chain complex"/>
    <property type="evidence" value="ECO:0007669"/>
    <property type="project" value="UniProtKB-UniRule"/>
</dbReference>
<comment type="similarity">
    <text evidence="2 17">Belongs to the alternative oxidase family.</text>
</comment>
<proteinExistence type="inferred from homology"/>